<evidence type="ECO:0000256" key="3">
    <source>
        <dbReference type="ARBA" id="ARBA00022741"/>
    </source>
</evidence>
<evidence type="ECO:0000259" key="9">
    <source>
        <dbReference type="PROSITE" id="PS50893"/>
    </source>
</evidence>
<evidence type="ECO:0000256" key="4">
    <source>
        <dbReference type="ARBA" id="ARBA00022840"/>
    </source>
</evidence>
<dbReference type="EMBL" id="AAMGJA010000001">
    <property type="protein sequence ID" value="EDH0937047.1"/>
    <property type="molecule type" value="Genomic_DNA"/>
</dbReference>
<keyword evidence="8" id="KW-0997">Cell inner membrane</keyword>
<keyword evidence="6 7" id="KW-0129">CBS domain</keyword>
<keyword evidence="8" id="KW-1003">Cell membrane</keyword>
<dbReference type="GO" id="GO:0015418">
    <property type="term" value="F:ABC-type quaternary ammonium compound transporting activity"/>
    <property type="evidence" value="ECO:0007669"/>
    <property type="project" value="UniProtKB-EC"/>
</dbReference>
<dbReference type="GO" id="GO:0005524">
    <property type="term" value="F:ATP binding"/>
    <property type="evidence" value="ECO:0007669"/>
    <property type="project" value="UniProtKB-UniRule"/>
</dbReference>
<keyword evidence="3 8" id="KW-0547">Nucleotide-binding</keyword>
<dbReference type="PANTHER" id="PTHR43869:SF1">
    <property type="entry name" value="GLYCINE BETAINE_PROLINE BETAINE TRANSPORT SYSTEM ATP-BINDING PROTEIN PROV"/>
    <property type="match status" value="1"/>
</dbReference>
<dbReference type="SMART" id="SM00382">
    <property type="entry name" value="AAA"/>
    <property type="match status" value="1"/>
</dbReference>
<protein>
    <recommendedName>
        <fullName evidence="8">Quaternary amine transport ATP-binding protein</fullName>
        <ecNumber evidence="8">7.6.2.9</ecNumber>
    </recommendedName>
</protein>
<dbReference type="CDD" id="cd03294">
    <property type="entry name" value="ABC_Pro_Gly_Betaine"/>
    <property type="match status" value="1"/>
</dbReference>
<feature type="domain" description="ABC transporter" evidence="9">
    <location>
        <begin position="28"/>
        <end position="264"/>
    </location>
</feature>
<dbReference type="Pfam" id="PF00571">
    <property type="entry name" value="CBS"/>
    <property type="match status" value="2"/>
</dbReference>
<dbReference type="PROSITE" id="PS50893">
    <property type="entry name" value="ABC_TRANSPORTER_2"/>
    <property type="match status" value="1"/>
</dbReference>
<dbReference type="InterPro" id="IPR003439">
    <property type="entry name" value="ABC_transporter-like_ATP-bd"/>
</dbReference>
<dbReference type="PROSITE" id="PS00211">
    <property type="entry name" value="ABC_TRANSPORTER_1"/>
    <property type="match status" value="1"/>
</dbReference>
<evidence type="ECO:0000259" key="10">
    <source>
        <dbReference type="PROSITE" id="PS51371"/>
    </source>
</evidence>
<name>A0A5M3EL06_LISMN</name>
<comment type="similarity">
    <text evidence="1 8">Belongs to the ABC transporter superfamily.</text>
</comment>
<evidence type="ECO:0000256" key="6">
    <source>
        <dbReference type="ARBA" id="ARBA00023122"/>
    </source>
</evidence>
<dbReference type="InterPro" id="IPR046342">
    <property type="entry name" value="CBS_dom_sf"/>
</dbReference>
<dbReference type="Gene3D" id="3.10.580.10">
    <property type="entry name" value="CBS-domain"/>
    <property type="match status" value="1"/>
</dbReference>
<dbReference type="InterPro" id="IPR000644">
    <property type="entry name" value="CBS_dom"/>
</dbReference>
<dbReference type="NCBIfam" id="TIGR01186">
    <property type="entry name" value="proV"/>
    <property type="match status" value="1"/>
</dbReference>
<gene>
    <name evidence="11" type="ORF">GCV89_03460</name>
</gene>
<keyword evidence="4 8" id="KW-0067">ATP-binding</keyword>
<evidence type="ECO:0000256" key="5">
    <source>
        <dbReference type="ARBA" id="ARBA00022970"/>
    </source>
</evidence>
<dbReference type="GO" id="GO:0005886">
    <property type="term" value="C:plasma membrane"/>
    <property type="evidence" value="ECO:0007669"/>
    <property type="project" value="UniProtKB-SubCell"/>
</dbReference>
<dbReference type="InterPro" id="IPR005892">
    <property type="entry name" value="Gly-betaine_transp_ATP-bd"/>
</dbReference>
<dbReference type="AlphaFoldDB" id="A0A5M3EL06"/>
<evidence type="ECO:0000256" key="8">
    <source>
        <dbReference type="RuleBase" id="RU369116"/>
    </source>
</evidence>
<comment type="catalytic activity">
    <reaction evidence="8">
        <text>a quaternary ammonium(out) + ATP + H2O = a quaternary ammonium(in) + ADP + phosphate + H(+)</text>
        <dbReference type="Rhea" id="RHEA:11036"/>
        <dbReference type="ChEBI" id="CHEBI:15377"/>
        <dbReference type="ChEBI" id="CHEBI:15378"/>
        <dbReference type="ChEBI" id="CHEBI:30616"/>
        <dbReference type="ChEBI" id="CHEBI:35267"/>
        <dbReference type="ChEBI" id="CHEBI:43474"/>
        <dbReference type="ChEBI" id="CHEBI:456216"/>
    </reaction>
</comment>
<evidence type="ECO:0000256" key="1">
    <source>
        <dbReference type="ARBA" id="ARBA00005417"/>
    </source>
</evidence>
<keyword evidence="5" id="KW-0029">Amino-acid transport</keyword>
<dbReference type="SUPFAM" id="SSF52540">
    <property type="entry name" value="P-loop containing nucleoside triphosphate hydrolases"/>
    <property type="match status" value="1"/>
</dbReference>
<dbReference type="FunFam" id="3.40.50.300:FF:000201">
    <property type="entry name" value="Glycine betaine/L-proline ABC transporter ATP-binding protein"/>
    <property type="match status" value="1"/>
</dbReference>
<organism evidence="11">
    <name type="scientific">Listeria monocytogenes</name>
    <dbReference type="NCBI Taxonomy" id="1639"/>
    <lineage>
        <taxon>Bacteria</taxon>
        <taxon>Bacillati</taxon>
        <taxon>Bacillota</taxon>
        <taxon>Bacilli</taxon>
        <taxon>Bacillales</taxon>
        <taxon>Listeriaceae</taxon>
        <taxon>Listeria</taxon>
    </lineage>
</organism>
<accession>A0A5M3EL06</accession>
<comment type="caution">
    <text evidence="11">The sequence shown here is derived from an EMBL/GenBank/DDBJ whole genome shotgun (WGS) entry which is preliminary data.</text>
</comment>
<dbReference type="EC" id="7.6.2.9" evidence="8"/>
<dbReference type="InterPro" id="IPR017871">
    <property type="entry name" value="ABC_transporter-like_CS"/>
</dbReference>
<dbReference type="PANTHER" id="PTHR43869">
    <property type="entry name" value="GLYCINE BETAINE/PROLINE BETAINE TRANSPORT SYSTEM ATP-BINDING PROTEIN PROV"/>
    <property type="match status" value="1"/>
</dbReference>
<reference evidence="11" key="1">
    <citation type="submission" date="2019-10" db="EMBL/GenBank/DDBJ databases">
        <authorList>
            <consortium name="GenomeTrakr: Next Generation Sequencing Network for Food Pathogen Tracability"/>
        </authorList>
    </citation>
    <scope>NUCLEOTIDE SEQUENCE</scope>
    <source>
        <strain evidence="11">CFSAN085152</strain>
    </source>
</reference>
<sequence>MSKIKVEELTKIFGKKASKASSLLSQGKSKTDILKETGATIGVNKASFSVEEGEIFVIMGLSGSGKSTLVRLLNRLIEPTSGKIWLDGKELSSLNKKELLEVRRKSMSMVFQNFGLFPNRTINRNVEYGLEIQGMDKEEREKNAAESLALVGLAGYGDQYPSQLSGGMQQRVGLARALANNPDILLMDEAFSALDPLNRKDMQDQLLDLQDKMKKTIIFITHDLDEALRIGDHIMIMRDGSVVQTGSPEEILAHPANEYVEKFIEDVDRSKVYTANNVMIRPEIVNFEKDGPRVALKRMREAGTSSVFVVKRNRELVGIVHAAEVSKLVKENITSLETALHRDVPTTGLDTPLAEIMDTISTTTIPIAVTEDGKLKGIIIRGSVLAALSGNEVNVNA</sequence>
<dbReference type="Pfam" id="PF00005">
    <property type="entry name" value="ABC_tran"/>
    <property type="match status" value="1"/>
</dbReference>
<dbReference type="InterPro" id="IPR003593">
    <property type="entry name" value="AAA+_ATPase"/>
</dbReference>
<dbReference type="GO" id="GO:0016887">
    <property type="term" value="F:ATP hydrolysis activity"/>
    <property type="evidence" value="ECO:0007669"/>
    <property type="project" value="UniProtKB-UniRule"/>
</dbReference>
<keyword evidence="2 8" id="KW-0813">Transport</keyword>
<dbReference type="Gene3D" id="3.40.50.300">
    <property type="entry name" value="P-loop containing nucleotide triphosphate hydrolases"/>
    <property type="match status" value="1"/>
</dbReference>
<dbReference type="GO" id="GO:0031460">
    <property type="term" value="P:glycine betaine transport"/>
    <property type="evidence" value="ECO:0007669"/>
    <property type="project" value="InterPro"/>
</dbReference>
<evidence type="ECO:0000256" key="2">
    <source>
        <dbReference type="ARBA" id="ARBA00022448"/>
    </source>
</evidence>
<comment type="subcellular location">
    <subcellularLocation>
        <location evidence="8">Cell inner membrane</location>
        <topology evidence="8">Peripheral membrane protein</topology>
    </subcellularLocation>
</comment>
<proteinExistence type="inferred from homology"/>
<dbReference type="CDD" id="cd09831">
    <property type="entry name" value="CBS_pair_ABC_Gly_Pro_assoc"/>
    <property type="match status" value="1"/>
</dbReference>
<feature type="domain" description="CBS" evidence="10">
    <location>
        <begin position="279"/>
        <end position="335"/>
    </location>
</feature>
<dbReference type="GO" id="GO:0006970">
    <property type="term" value="P:response to osmotic stress"/>
    <property type="evidence" value="ECO:0007669"/>
    <property type="project" value="UniProtKB-ARBA"/>
</dbReference>
<keyword evidence="8" id="KW-0472">Membrane</keyword>
<comment type="subunit">
    <text evidence="8">The complex is probably composed of two ATP-binding proteins, two transmembrane proteins and a solute-binding protein.</text>
</comment>
<dbReference type="InterPro" id="IPR051921">
    <property type="entry name" value="ABC_osmolyte_uptake_ATP-bind"/>
</dbReference>
<dbReference type="PROSITE" id="PS51371">
    <property type="entry name" value="CBS"/>
    <property type="match status" value="1"/>
</dbReference>
<evidence type="ECO:0000256" key="7">
    <source>
        <dbReference type="PROSITE-ProRule" id="PRU00703"/>
    </source>
</evidence>
<evidence type="ECO:0000313" key="11">
    <source>
        <dbReference type="EMBL" id="EDH0937047.1"/>
    </source>
</evidence>
<dbReference type="GO" id="GO:0006865">
    <property type="term" value="P:amino acid transport"/>
    <property type="evidence" value="ECO:0007669"/>
    <property type="project" value="UniProtKB-UniRule"/>
</dbReference>
<dbReference type="SUPFAM" id="SSF54631">
    <property type="entry name" value="CBS-domain pair"/>
    <property type="match status" value="1"/>
</dbReference>
<dbReference type="InterPro" id="IPR027417">
    <property type="entry name" value="P-loop_NTPase"/>
</dbReference>